<evidence type="ECO:0000313" key="2">
    <source>
        <dbReference type="Proteomes" id="UP000004966"/>
    </source>
</evidence>
<comment type="caution">
    <text evidence="1">The sequence shown here is derived from an EMBL/GenBank/DDBJ whole genome shotgun (WGS) entry which is preliminary data.</text>
</comment>
<accession>E1LL01</accession>
<evidence type="ECO:0000313" key="1">
    <source>
        <dbReference type="EMBL" id="EFN98984.1"/>
    </source>
</evidence>
<protein>
    <submittedName>
        <fullName evidence="1">Uncharacterized protein</fullName>
    </submittedName>
</protein>
<dbReference type="AlphaFoldDB" id="E1LL01"/>
<gene>
    <name evidence="1" type="ORF">SMSK564_0528</name>
</gene>
<name>E1LL01_STRMT</name>
<dbReference type="EMBL" id="AEDU01000008">
    <property type="protein sequence ID" value="EFN98984.1"/>
    <property type="molecule type" value="Genomic_DNA"/>
</dbReference>
<dbReference type="Proteomes" id="UP000004966">
    <property type="component" value="Unassembled WGS sequence"/>
</dbReference>
<sequence length="50" mass="5293">MDYALCQPCQIETPSQSSFIVANPASKGISASEGLIPNAIAVDFVEVNCY</sequence>
<reference evidence="1 2" key="1">
    <citation type="submission" date="2010-09" db="EMBL/GenBank/DDBJ databases">
        <authorList>
            <person name="Daugherty S.C."/>
            <person name="Tallon L.J."/>
            <person name="Jones K.M."/>
            <person name="Liu X."/>
            <person name="Kilian M."/>
            <person name="Tettelin H."/>
        </authorList>
    </citation>
    <scope>NUCLEOTIDE SEQUENCE [LARGE SCALE GENOMIC DNA]</scope>
    <source>
        <strain evidence="1 2">SK564</strain>
    </source>
</reference>
<organism evidence="1 2">
    <name type="scientific">Streptococcus mitis SK564</name>
    <dbReference type="NCBI Taxonomy" id="585203"/>
    <lineage>
        <taxon>Bacteria</taxon>
        <taxon>Bacillati</taxon>
        <taxon>Bacillota</taxon>
        <taxon>Bacilli</taxon>
        <taxon>Lactobacillales</taxon>
        <taxon>Streptococcaceae</taxon>
        <taxon>Streptococcus</taxon>
        <taxon>Streptococcus mitis group</taxon>
    </lineage>
</organism>
<proteinExistence type="predicted"/>